<dbReference type="Proteomes" id="UP001162131">
    <property type="component" value="Unassembled WGS sequence"/>
</dbReference>
<accession>A0AAU9JK05</accession>
<dbReference type="EC" id="2.1.1.77" evidence="3"/>
<comment type="caution">
    <text evidence="8">The sequence shown here is derived from an EMBL/GenBank/DDBJ whole genome shotgun (WGS) entry which is preliminary data.</text>
</comment>
<dbReference type="AlphaFoldDB" id="A0AAU9JK05"/>
<dbReference type="PANTHER" id="PTHR11579">
    <property type="entry name" value="PROTEIN-L-ISOASPARTATE O-METHYLTRANSFERASE"/>
    <property type="match status" value="1"/>
</dbReference>
<dbReference type="Gene3D" id="3.40.50.150">
    <property type="entry name" value="Vaccinia Virus protein VP39"/>
    <property type="match status" value="1"/>
</dbReference>
<evidence type="ECO:0000256" key="7">
    <source>
        <dbReference type="ARBA" id="ARBA00022691"/>
    </source>
</evidence>
<keyword evidence="4" id="KW-0963">Cytoplasm</keyword>
<keyword evidence="7" id="KW-0949">S-adenosyl-L-methionine</keyword>
<protein>
    <recommendedName>
        <fullName evidence="3">protein-L-isoaspartate(D-aspartate) O-methyltransferase</fullName>
        <ecNumber evidence="3">2.1.1.77</ecNumber>
    </recommendedName>
</protein>
<keyword evidence="9" id="KW-1185">Reference proteome</keyword>
<comment type="similarity">
    <text evidence="2">Belongs to the methyltransferase superfamily. L-isoaspartyl/D-aspartyl protein methyltransferase family.</text>
</comment>
<dbReference type="Pfam" id="PF01135">
    <property type="entry name" value="PCMT"/>
    <property type="match status" value="1"/>
</dbReference>
<proteinExistence type="inferred from homology"/>
<evidence type="ECO:0000313" key="9">
    <source>
        <dbReference type="Proteomes" id="UP001162131"/>
    </source>
</evidence>
<gene>
    <name evidence="8" type="ORF">BSTOLATCC_MIC44215</name>
</gene>
<evidence type="ECO:0000256" key="1">
    <source>
        <dbReference type="ARBA" id="ARBA00004496"/>
    </source>
</evidence>
<dbReference type="InterPro" id="IPR000682">
    <property type="entry name" value="PCMT"/>
</dbReference>
<dbReference type="CDD" id="cd02440">
    <property type="entry name" value="AdoMet_MTases"/>
    <property type="match status" value="1"/>
</dbReference>
<evidence type="ECO:0000313" key="8">
    <source>
        <dbReference type="EMBL" id="CAG9327583.1"/>
    </source>
</evidence>
<dbReference type="GO" id="GO:0004719">
    <property type="term" value="F:protein-L-isoaspartate (D-aspartate) O-methyltransferase activity"/>
    <property type="evidence" value="ECO:0007669"/>
    <property type="project" value="UniProtKB-EC"/>
</dbReference>
<evidence type="ECO:0000256" key="6">
    <source>
        <dbReference type="ARBA" id="ARBA00022679"/>
    </source>
</evidence>
<dbReference type="EMBL" id="CAJZBQ010000044">
    <property type="protein sequence ID" value="CAG9327583.1"/>
    <property type="molecule type" value="Genomic_DNA"/>
</dbReference>
<dbReference type="GO" id="GO:0005737">
    <property type="term" value="C:cytoplasm"/>
    <property type="evidence" value="ECO:0007669"/>
    <property type="project" value="UniProtKB-SubCell"/>
</dbReference>
<dbReference type="InterPro" id="IPR029063">
    <property type="entry name" value="SAM-dependent_MTases_sf"/>
</dbReference>
<name>A0AAU9JK05_9CILI</name>
<organism evidence="8 9">
    <name type="scientific">Blepharisma stoltei</name>
    <dbReference type="NCBI Taxonomy" id="1481888"/>
    <lineage>
        <taxon>Eukaryota</taxon>
        <taxon>Sar</taxon>
        <taxon>Alveolata</taxon>
        <taxon>Ciliophora</taxon>
        <taxon>Postciliodesmatophora</taxon>
        <taxon>Heterotrichea</taxon>
        <taxon>Heterotrichida</taxon>
        <taxon>Blepharismidae</taxon>
        <taxon>Blepharisma</taxon>
    </lineage>
</organism>
<evidence type="ECO:0000256" key="5">
    <source>
        <dbReference type="ARBA" id="ARBA00022603"/>
    </source>
</evidence>
<evidence type="ECO:0000256" key="4">
    <source>
        <dbReference type="ARBA" id="ARBA00022490"/>
    </source>
</evidence>
<evidence type="ECO:0000256" key="3">
    <source>
        <dbReference type="ARBA" id="ARBA00011890"/>
    </source>
</evidence>
<sequence length="287" mass="32216">MSWRKVLSDNLLLSASQSWIGSRFSSQLELTSSLVKSNLIKSPQISEIFSKLDRSAFTDDENPYENKPKGILCGEVMTSPSTHALTLEILLPNILSSNKILDIGCGNGYLSQCIALLNPNSKVIAIDIHKELVEKAIFLSKLPNLMFRKCEAHEIIDENFDLINVGFTATENLYKFLVEKLGDDGTILCPVNKGIGNHWILHKKGGEHENLGEVGFSEIRNEENLEEDLGKVEENIKQIYAETERKIGRRPNVGDLPADLQPFLKERRVLIAKLKKAGKYEEKPKTI</sequence>
<dbReference type="SUPFAM" id="SSF53335">
    <property type="entry name" value="S-adenosyl-L-methionine-dependent methyltransferases"/>
    <property type="match status" value="1"/>
</dbReference>
<keyword evidence="6" id="KW-0808">Transferase</keyword>
<comment type="subcellular location">
    <subcellularLocation>
        <location evidence="1">Cytoplasm</location>
    </subcellularLocation>
</comment>
<keyword evidence="5" id="KW-0489">Methyltransferase</keyword>
<evidence type="ECO:0000256" key="2">
    <source>
        <dbReference type="ARBA" id="ARBA00005369"/>
    </source>
</evidence>
<dbReference type="GO" id="GO:0032259">
    <property type="term" value="P:methylation"/>
    <property type="evidence" value="ECO:0007669"/>
    <property type="project" value="UniProtKB-KW"/>
</dbReference>
<dbReference type="PANTHER" id="PTHR11579:SF0">
    <property type="entry name" value="PROTEIN-L-ISOASPARTATE(D-ASPARTATE) O-METHYLTRANSFERASE"/>
    <property type="match status" value="1"/>
</dbReference>
<reference evidence="8" key="1">
    <citation type="submission" date="2021-09" db="EMBL/GenBank/DDBJ databases">
        <authorList>
            <consortium name="AG Swart"/>
            <person name="Singh M."/>
            <person name="Singh A."/>
            <person name="Seah K."/>
            <person name="Emmerich C."/>
        </authorList>
    </citation>
    <scope>NUCLEOTIDE SEQUENCE</scope>
    <source>
        <strain evidence="8">ATCC30299</strain>
    </source>
</reference>